<sequence>MNSEYQINTKPSIENLNEIKFWLSEEYEKTEQGFYCNWNVIEKGFENNELIIFHNEISIIGFVIWTSCEIYALIDILEINPNFRKRGFGKLFYEKIAEYYKSKDLLAIKLFCSPIESEQFWKKMGFIKFPNRGYSESDLTYFKPLIEINFPLENGSFDNKLELWDLEPYQVENQKPKWTWKIEKENSEFSKPIIHPSNSNWNLRWTKNNEIIKEDKIKYFAKKNNPIDFSPFLYIKDLN</sequence>
<dbReference type="AlphaFoldDB" id="A0A4R5F9S2"/>
<dbReference type="GO" id="GO:0016747">
    <property type="term" value="F:acyltransferase activity, transferring groups other than amino-acyl groups"/>
    <property type="evidence" value="ECO:0007669"/>
    <property type="project" value="InterPro"/>
</dbReference>
<dbReference type="PROSITE" id="PS51186">
    <property type="entry name" value="GNAT"/>
    <property type="match status" value="1"/>
</dbReference>
<gene>
    <name evidence="2" type="ORF">E0I26_06805</name>
</gene>
<dbReference type="Proteomes" id="UP000294814">
    <property type="component" value="Unassembled WGS sequence"/>
</dbReference>
<organism evidence="2 3">
    <name type="scientific">Flavobacterium rhamnosiphilum</name>
    <dbReference type="NCBI Taxonomy" id="2541724"/>
    <lineage>
        <taxon>Bacteria</taxon>
        <taxon>Pseudomonadati</taxon>
        <taxon>Bacteroidota</taxon>
        <taxon>Flavobacteriia</taxon>
        <taxon>Flavobacteriales</taxon>
        <taxon>Flavobacteriaceae</taxon>
        <taxon>Flavobacterium</taxon>
    </lineage>
</organism>
<dbReference type="RefSeq" id="WP_131915739.1">
    <property type="nucleotide sequence ID" value="NZ_SMLG01000004.1"/>
</dbReference>
<accession>A0A4R5F9S2</accession>
<protein>
    <submittedName>
        <fullName evidence="2">GNAT family N-acetyltransferase</fullName>
    </submittedName>
</protein>
<reference evidence="2 3" key="1">
    <citation type="submission" date="2019-03" db="EMBL/GenBank/DDBJ databases">
        <title>Novel species of Flavobacterium.</title>
        <authorList>
            <person name="Liu Q."/>
            <person name="Xin Y.-H."/>
        </authorList>
    </citation>
    <scope>NUCLEOTIDE SEQUENCE [LARGE SCALE GENOMIC DNA]</scope>
    <source>
        <strain evidence="2 3">LB3P52</strain>
    </source>
</reference>
<keyword evidence="2" id="KW-0808">Transferase</keyword>
<dbReference type="SUPFAM" id="SSF55729">
    <property type="entry name" value="Acyl-CoA N-acyltransferases (Nat)"/>
    <property type="match status" value="1"/>
</dbReference>
<comment type="caution">
    <text evidence="2">The sequence shown here is derived from an EMBL/GenBank/DDBJ whole genome shotgun (WGS) entry which is preliminary data.</text>
</comment>
<keyword evidence="3" id="KW-1185">Reference proteome</keyword>
<dbReference type="InterPro" id="IPR016181">
    <property type="entry name" value="Acyl_CoA_acyltransferase"/>
</dbReference>
<feature type="domain" description="N-acetyltransferase" evidence="1">
    <location>
        <begin position="7"/>
        <end position="146"/>
    </location>
</feature>
<dbReference type="Gene3D" id="3.40.630.30">
    <property type="match status" value="1"/>
</dbReference>
<name>A0A4R5F9S2_9FLAO</name>
<dbReference type="EMBL" id="SMLG01000004">
    <property type="protein sequence ID" value="TDE44842.1"/>
    <property type="molecule type" value="Genomic_DNA"/>
</dbReference>
<dbReference type="OrthoDB" id="9182386at2"/>
<dbReference type="Pfam" id="PF00583">
    <property type="entry name" value="Acetyltransf_1"/>
    <property type="match status" value="1"/>
</dbReference>
<dbReference type="InterPro" id="IPR000182">
    <property type="entry name" value="GNAT_dom"/>
</dbReference>
<evidence type="ECO:0000313" key="2">
    <source>
        <dbReference type="EMBL" id="TDE44842.1"/>
    </source>
</evidence>
<evidence type="ECO:0000313" key="3">
    <source>
        <dbReference type="Proteomes" id="UP000294814"/>
    </source>
</evidence>
<evidence type="ECO:0000259" key="1">
    <source>
        <dbReference type="PROSITE" id="PS51186"/>
    </source>
</evidence>
<dbReference type="CDD" id="cd04301">
    <property type="entry name" value="NAT_SF"/>
    <property type="match status" value="1"/>
</dbReference>
<proteinExistence type="predicted"/>